<keyword evidence="4" id="KW-0906">Nuclear pore complex</keyword>
<keyword evidence="2" id="KW-0509">mRNA transport</keyword>
<keyword evidence="2" id="KW-0813">Transport</keyword>
<dbReference type="CDD" id="cd13170">
    <property type="entry name" value="RanBD_NUP50"/>
    <property type="match status" value="1"/>
</dbReference>
<dbReference type="Gene3D" id="2.30.29.30">
    <property type="entry name" value="Pleckstrin-homology domain (PH domain)/Phosphotyrosine-binding domain (PTB)"/>
    <property type="match status" value="1"/>
</dbReference>
<evidence type="ECO:0000256" key="4">
    <source>
        <dbReference type="ARBA" id="ARBA00023132"/>
    </source>
</evidence>
<dbReference type="OrthoDB" id="185618at2759"/>
<feature type="region of interest" description="Disordered" evidence="5">
    <location>
        <begin position="286"/>
        <end position="310"/>
    </location>
</feature>
<organism evidence="7 8">
    <name type="scientific">Kingdonia uniflora</name>
    <dbReference type="NCBI Taxonomy" id="39325"/>
    <lineage>
        <taxon>Eukaryota</taxon>
        <taxon>Viridiplantae</taxon>
        <taxon>Streptophyta</taxon>
        <taxon>Embryophyta</taxon>
        <taxon>Tracheophyta</taxon>
        <taxon>Spermatophyta</taxon>
        <taxon>Magnoliopsida</taxon>
        <taxon>Ranunculales</taxon>
        <taxon>Circaeasteraceae</taxon>
        <taxon>Kingdonia</taxon>
    </lineage>
</organism>
<dbReference type="Proteomes" id="UP000541444">
    <property type="component" value="Unassembled WGS sequence"/>
</dbReference>
<feature type="compositionally biased region" description="Polar residues" evidence="5">
    <location>
        <begin position="46"/>
        <end position="70"/>
    </location>
</feature>
<dbReference type="InterPro" id="IPR011993">
    <property type="entry name" value="PH-like_dom_sf"/>
</dbReference>
<evidence type="ECO:0000256" key="1">
    <source>
        <dbReference type="ARBA" id="ARBA00004567"/>
    </source>
</evidence>
<comment type="subcellular location">
    <subcellularLocation>
        <location evidence="1">Nucleus</location>
        <location evidence="1">Nuclear pore complex</location>
    </subcellularLocation>
</comment>
<evidence type="ECO:0000256" key="5">
    <source>
        <dbReference type="SAM" id="MobiDB-lite"/>
    </source>
</evidence>
<keyword evidence="3" id="KW-0811">Translocation</keyword>
<dbReference type="PANTHER" id="PTHR23138">
    <property type="entry name" value="RAN BINDING PROTEIN"/>
    <property type="match status" value="1"/>
</dbReference>
<reference evidence="7 8" key="1">
    <citation type="journal article" date="2020" name="IScience">
        <title>Genome Sequencing of the Endangered Kingdonia uniflora (Circaeasteraceae, Ranunculales) Reveals Potential Mechanisms of Evolutionary Specialization.</title>
        <authorList>
            <person name="Sun Y."/>
            <person name="Deng T."/>
            <person name="Zhang A."/>
            <person name="Moore M.J."/>
            <person name="Landis J.B."/>
            <person name="Lin N."/>
            <person name="Zhang H."/>
            <person name="Zhang X."/>
            <person name="Huang J."/>
            <person name="Zhang X."/>
            <person name="Sun H."/>
            <person name="Wang H."/>
        </authorList>
    </citation>
    <scope>NUCLEOTIDE SEQUENCE [LARGE SCALE GENOMIC DNA]</scope>
    <source>
        <strain evidence="7">TB1705</strain>
        <tissue evidence="7">Leaf</tissue>
    </source>
</reference>
<protein>
    <recommendedName>
        <fullName evidence="6">RanBD1 domain-containing protein</fullName>
    </recommendedName>
</protein>
<evidence type="ECO:0000313" key="7">
    <source>
        <dbReference type="EMBL" id="KAF6160453.1"/>
    </source>
</evidence>
<keyword evidence="4" id="KW-0653">Protein transport</keyword>
<dbReference type="PANTHER" id="PTHR23138:SF141">
    <property type="entry name" value="NUCLEAR PORE COMPLEX PROTEIN NUP50"/>
    <property type="match status" value="1"/>
</dbReference>
<feature type="compositionally biased region" description="Polar residues" evidence="5">
    <location>
        <begin position="286"/>
        <end position="295"/>
    </location>
</feature>
<keyword evidence="4" id="KW-0539">Nucleus</keyword>
<evidence type="ECO:0000259" key="6">
    <source>
        <dbReference type="PROSITE" id="PS50196"/>
    </source>
</evidence>
<name>A0A7J7MZY6_9MAGN</name>
<evidence type="ECO:0000256" key="2">
    <source>
        <dbReference type="ARBA" id="ARBA00022816"/>
    </source>
</evidence>
<gene>
    <name evidence="7" type="ORF">GIB67_019222</name>
</gene>
<evidence type="ECO:0000256" key="3">
    <source>
        <dbReference type="ARBA" id="ARBA00023010"/>
    </source>
</evidence>
<dbReference type="InterPro" id="IPR045255">
    <property type="entry name" value="RanBP1-like"/>
</dbReference>
<dbReference type="InterPro" id="IPR000156">
    <property type="entry name" value="Ran_bind_dom"/>
</dbReference>
<sequence length="468" mass="51318">MSRHSFYHSAGDALNTSFTKLLLPQLTFKKPSNFFATFQKSSMMSTGFNPPSNTMRGTKRLSQSDSNPATNDAPFRSKRLIAASHFDAHREEPSRGADGAPLDVQRAESSRQHVRALNTQFARYIFPSTAKLILWVQSQLQSHPDELWEDGVQDYLSHASRIMDKFSDVVEWLKTNATKAESMPGFVSSTDNKLVPEIKKTSPIFQVPVFSQIGSTTNVAKAENTLTFGAHANFNKLVPETNKSTPIFQLPEKSVFGKAGSNPSFTSSWGSGALSKSPAPIMFGIQNSTSRNTVSRGDPVGLPQKKDDPDDAIKSLIELPEDKLEQPSSPSVKKTLEQGVVVVHEVKCKLYVKSSDPVDKEAWNDKGMGQLSIRCKEGVSKATKESKPTVIVRNDVGKILLNALIYEGIKTNLLKNAVAAIFHTSGDPSVNGGEQDNSVVARTYLIRTKTEEERNKLASAIQEYAPAA</sequence>
<evidence type="ECO:0000313" key="8">
    <source>
        <dbReference type="Proteomes" id="UP000541444"/>
    </source>
</evidence>
<dbReference type="EMBL" id="JACGCM010001165">
    <property type="protein sequence ID" value="KAF6160453.1"/>
    <property type="molecule type" value="Genomic_DNA"/>
</dbReference>
<dbReference type="PROSITE" id="PS50196">
    <property type="entry name" value="RANBD1"/>
    <property type="match status" value="1"/>
</dbReference>
<dbReference type="GO" id="GO:0051028">
    <property type="term" value="P:mRNA transport"/>
    <property type="evidence" value="ECO:0007669"/>
    <property type="project" value="UniProtKB-KW"/>
</dbReference>
<accession>A0A7J7MZY6</accession>
<feature type="domain" description="RanBD1" evidence="6">
    <location>
        <begin position="312"/>
        <end position="468"/>
    </location>
</feature>
<dbReference type="SMART" id="SM00160">
    <property type="entry name" value="RanBD"/>
    <property type="match status" value="1"/>
</dbReference>
<dbReference type="AlphaFoldDB" id="A0A7J7MZY6"/>
<dbReference type="Pfam" id="PF00638">
    <property type="entry name" value="Ran_BP1"/>
    <property type="match status" value="1"/>
</dbReference>
<dbReference type="GO" id="GO:0015031">
    <property type="term" value="P:protein transport"/>
    <property type="evidence" value="ECO:0007669"/>
    <property type="project" value="UniProtKB-KW"/>
</dbReference>
<feature type="region of interest" description="Disordered" evidence="5">
    <location>
        <begin position="46"/>
        <end position="74"/>
    </location>
</feature>
<dbReference type="GO" id="GO:0005643">
    <property type="term" value="C:nuclear pore"/>
    <property type="evidence" value="ECO:0007669"/>
    <property type="project" value="UniProtKB-SubCell"/>
</dbReference>
<proteinExistence type="predicted"/>
<dbReference type="SUPFAM" id="SSF50729">
    <property type="entry name" value="PH domain-like"/>
    <property type="match status" value="1"/>
</dbReference>
<comment type="caution">
    <text evidence="7">The sequence shown here is derived from an EMBL/GenBank/DDBJ whole genome shotgun (WGS) entry which is preliminary data.</text>
</comment>
<keyword evidence="8" id="KW-1185">Reference proteome</keyword>